<name>A0AAW0F5H9_9TRYP</name>
<feature type="transmembrane region" description="Helical" evidence="2">
    <location>
        <begin position="244"/>
        <end position="266"/>
    </location>
</feature>
<evidence type="ECO:0000256" key="3">
    <source>
        <dbReference type="SAM" id="SignalP"/>
    </source>
</evidence>
<accession>A0AAW0F5H9</accession>
<feature type="compositionally biased region" description="Low complexity" evidence="1">
    <location>
        <begin position="589"/>
        <end position="598"/>
    </location>
</feature>
<feature type="transmembrane region" description="Helical" evidence="2">
    <location>
        <begin position="765"/>
        <end position="785"/>
    </location>
</feature>
<evidence type="ECO:0000256" key="1">
    <source>
        <dbReference type="SAM" id="MobiDB-lite"/>
    </source>
</evidence>
<feature type="transmembrane region" description="Helical" evidence="2">
    <location>
        <begin position="405"/>
        <end position="431"/>
    </location>
</feature>
<evidence type="ECO:0000313" key="5">
    <source>
        <dbReference type="Proteomes" id="UP001430356"/>
    </source>
</evidence>
<keyword evidence="2" id="KW-0472">Membrane</keyword>
<feature type="transmembrane region" description="Helical" evidence="2">
    <location>
        <begin position="273"/>
        <end position="290"/>
    </location>
</feature>
<evidence type="ECO:0000256" key="2">
    <source>
        <dbReference type="SAM" id="Phobius"/>
    </source>
</evidence>
<sequence length="930" mass="99865">MREFFLFEAAALLLCWFALLLITECPTSAVLLRELVVSVQQALGKPTLSGAVLEQYRVADDALPDELLALFWLRRAATQPYATWYLHSSSTYPGVDAAMRLPKSVVAEGQILYPVHVIYLYLSGLWLRLVRPDLAATLLSPQRQPRLTNADAAELRQTLAWMGIACVVLIGAPAVWCLVSRLTSLLRCAVRERESASRLRLPADVCAAVAASAVGATTTTAAAARAAAGVKSERLAGLGARETSAVATFLGSLIVVLMGMVPLMVMEVCTMQPWCLCGSLLVWAVYWVLANELQLHASESDMTDDAFDLATPVVVEGAVQFFTMRQAPRTYPLMALSLSTTVMALASPSCLFAVPLLVLWVLSACWQHGHRRVLATMKVAAGARAESADRHGYVRLGYSRYCDKLWMNTCFSGATVCSACLVLLVTTPWWYHQQSVLSFMDLFASPPLPATAAASALSFTGGREMVARCLRGPYTHYTCAQPTPNMWRLTEWFGMPWTGLAKSLTRLFTLDRDYVNKESPLWLKYIMIVLLVLVNGGGILVLALYRIRAPPLAFETPAQYATLRAEHDAERQAYWETRRGAARRGGRGAQPPGSGSAAEPMKKRAVTATCVSREEYVVKQVVLVCWMLCIATTSGTVLFLRTVPSSCALTFPCSALLAAVYVLIRVLRRDLPLAFHPIAVPPPRAGGPAAAAGAAEAAGNAEAHDASALVHLDRGDPQPPAASRWCTTAVAPSLAHVADVAWLYLVFTATALGTGALTWMTVPVLLRHGVLLLLCGCIAVSLLLLRRWARVDTTSNIFFKLGSLGNGLLALVLAAQAVPQTAASAAARQPVRLTDFAGDVYGTADDNTLRALVYQGVAACVLYACCIVHGTLRLARLALEPEEVRLVPIEEELRYLNSGTTTAAGAAGASAAPSAAAAGAGAPGAQKKRQ</sequence>
<keyword evidence="3" id="KW-0732">Signal</keyword>
<feature type="transmembrane region" description="Helical" evidence="2">
    <location>
        <begin position="522"/>
        <end position="545"/>
    </location>
</feature>
<proteinExistence type="predicted"/>
<protein>
    <submittedName>
        <fullName evidence="4">Uncharacterized protein</fullName>
    </submittedName>
</protein>
<feature type="transmembrane region" description="Helical" evidence="2">
    <location>
        <begin position="649"/>
        <end position="667"/>
    </location>
</feature>
<feature type="transmembrane region" description="Helical" evidence="2">
    <location>
        <begin position="201"/>
        <end position="224"/>
    </location>
</feature>
<evidence type="ECO:0000313" key="4">
    <source>
        <dbReference type="EMBL" id="KAK7201842.1"/>
    </source>
</evidence>
<keyword evidence="2" id="KW-0812">Transmembrane</keyword>
<reference evidence="4 5" key="1">
    <citation type="journal article" date="2021" name="MBio">
        <title>A New Model Trypanosomatid, Novymonas esmeraldas: Genomic Perception of Its 'Candidatus Pandoraea novymonadis' Endosymbiont.</title>
        <authorList>
            <person name="Zakharova A."/>
            <person name="Saura A."/>
            <person name="Butenko A."/>
            <person name="Podesvova L."/>
            <person name="Warmusova S."/>
            <person name="Kostygov A.Y."/>
            <person name="Nenarokova A."/>
            <person name="Lukes J."/>
            <person name="Opperdoes F.R."/>
            <person name="Yurchenko V."/>
        </authorList>
    </citation>
    <scope>NUCLEOTIDE SEQUENCE [LARGE SCALE GENOMIC DNA]</scope>
    <source>
        <strain evidence="4 5">E262AT.01</strain>
    </source>
</reference>
<dbReference type="EMBL" id="JAECZO010000021">
    <property type="protein sequence ID" value="KAK7201842.1"/>
    <property type="molecule type" value="Genomic_DNA"/>
</dbReference>
<feature type="transmembrane region" description="Helical" evidence="2">
    <location>
        <begin position="333"/>
        <end position="362"/>
    </location>
</feature>
<feature type="transmembrane region" description="Helical" evidence="2">
    <location>
        <begin position="621"/>
        <end position="643"/>
    </location>
</feature>
<organism evidence="4 5">
    <name type="scientific">Novymonas esmeraldas</name>
    <dbReference type="NCBI Taxonomy" id="1808958"/>
    <lineage>
        <taxon>Eukaryota</taxon>
        <taxon>Discoba</taxon>
        <taxon>Euglenozoa</taxon>
        <taxon>Kinetoplastea</taxon>
        <taxon>Metakinetoplastina</taxon>
        <taxon>Trypanosomatida</taxon>
        <taxon>Trypanosomatidae</taxon>
        <taxon>Novymonas</taxon>
    </lineage>
</organism>
<dbReference type="AlphaFoldDB" id="A0AAW0F5H9"/>
<keyword evidence="5" id="KW-1185">Reference proteome</keyword>
<feature type="transmembrane region" description="Helical" evidence="2">
    <location>
        <begin position="741"/>
        <end position="759"/>
    </location>
</feature>
<dbReference type="Proteomes" id="UP001430356">
    <property type="component" value="Unassembled WGS sequence"/>
</dbReference>
<comment type="caution">
    <text evidence="4">The sequence shown here is derived from an EMBL/GenBank/DDBJ whole genome shotgun (WGS) entry which is preliminary data.</text>
</comment>
<feature type="signal peptide" evidence="3">
    <location>
        <begin position="1"/>
        <end position="29"/>
    </location>
</feature>
<feature type="transmembrane region" description="Helical" evidence="2">
    <location>
        <begin position="159"/>
        <end position="180"/>
    </location>
</feature>
<feature type="transmembrane region" description="Helical" evidence="2">
    <location>
        <begin position="852"/>
        <end position="872"/>
    </location>
</feature>
<feature type="region of interest" description="Disordered" evidence="1">
    <location>
        <begin position="579"/>
        <end position="599"/>
    </location>
</feature>
<feature type="chain" id="PRO_5043855479" evidence="3">
    <location>
        <begin position="30"/>
        <end position="930"/>
    </location>
</feature>
<gene>
    <name evidence="4" type="ORF">NESM_000251300</name>
</gene>
<keyword evidence="2" id="KW-1133">Transmembrane helix</keyword>
<feature type="transmembrane region" description="Helical" evidence="2">
    <location>
        <begin position="797"/>
        <end position="818"/>
    </location>
</feature>